<dbReference type="Pfam" id="PF05753">
    <property type="entry name" value="TRAP_beta"/>
    <property type="match status" value="1"/>
</dbReference>
<feature type="domain" description="CHAT" evidence="1">
    <location>
        <begin position="214"/>
        <end position="408"/>
    </location>
</feature>
<dbReference type="Pfam" id="PF12770">
    <property type="entry name" value="CHAT"/>
    <property type="match status" value="1"/>
</dbReference>
<dbReference type="RefSeq" id="WP_344511378.1">
    <property type="nucleotide sequence ID" value="NZ_BAAAQD010000028.1"/>
</dbReference>
<gene>
    <name evidence="2" type="ORF">GCM10009827_095070</name>
</gene>
<accession>A0ABN2CK55</accession>
<keyword evidence="3" id="KW-1185">Reference proteome</keyword>
<reference evidence="2 3" key="1">
    <citation type="journal article" date="2019" name="Int. J. Syst. Evol. Microbiol.">
        <title>The Global Catalogue of Microorganisms (GCM) 10K type strain sequencing project: providing services to taxonomists for standard genome sequencing and annotation.</title>
        <authorList>
            <consortium name="The Broad Institute Genomics Platform"/>
            <consortium name="The Broad Institute Genome Sequencing Center for Infectious Disease"/>
            <person name="Wu L."/>
            <person name="Ma J."/>
        </authorList>
    </citation>
    <scope>NUCLEOTIDE SEQUENCE [LARGE SCALE GENOMIC DNA]</scope>
    <source>
        <strain evidence="2 3">JCM 15933</strain>
    </source>
</reference>
<evidence type="ECO:0000313" key="3">
    <source>
        <dbReference type="Proteomes" id="UP001501470"/>
    </source>
</evidence>
<protein>
    <recommendedName>
        <fullName evidence="1">CHAT domain-containing protein</fullName>
    </recommendedName>
</protein>
<sequence length="423" mass="46080">MIEVSVTPGDVVAGRATPLSIRFANTGRGSCFNVVFKLRLPTGVVLMSGSGQVEIPAIRAGQTHTHTVTVAARRAGAFELTSTNFSYRDENDSPVRVNDFRAGLTATAAPAPERRKQPSGRLRVECEDRELDLGAWDELSVRVTNTTGVPLDDVIVDVVGPFSGDGKRSRIAVLADGATARCTFAVNAAQGGRHVPVTVSTTYGYRDLGGDLRTARQEDHATVVVRAVEPRQESPSVQTVLYLAASPRNLPQLRSDLEMRKVKERLQLSRHRDQYRIEPFLAARFDDISQALVDYEPQIVHFSGHGDSDGNLCVEDETGNSTKVTPEGLAGLFGQHSSTIRCVVLNACYSQRLAEALTARIDHVVGMRYRIGDEAAIEFSVGFYLGLFAGWAVPDAFARGRTHLLARPALYREHDSPLLFPPA</sequence>
<evidence type="ECO:0000313" key="2">
    <source>
        <dbReference type="EMBL" id="GAA1559061.1"/>
    </source>
</evidence>
<evidence type="ECO:0000259" key="1">
    <source>
        <dbReference type="Pfam" id="PF12770"/>
    </source>
</evidence>
<dbReference type="EMBL" id="BAAAQD010000028">
    <property type="protein sequence ID" value="GAA1559061.1"/>
    <property type="molecule type" value="Genomic_DNA"/>
</dbReference>
<name>A0ABN2CK55_9ACTN</name>
<proteinExistence type="predicted"/>
<dbReference type="Proteomes" id="UP001501470">
    <property type="component" value="Unassembled WGS sequence"/>
</dbReference>
<comment type="caution">
    <text evidence="2">The sequence shown here is derived from an EMBL/GenBank/DDBJ whole genome shotgun (WGS) entry which is preliminary data.</text>
</comment>
<dbReference type="InterPro" id="IPR024983">
    <property type="entry name" value="CHAT_dom"/>
</dbReference>
<organism evidence="2 3">
    <name type="scientific">Dactylosporangium maewongense</name>
    <dbReference type="NCBI Taxonomy" id="634393"/>
    <lineage>
        <taxon>Bacteria</taxon>
        <taxon>Bacillati</taxon>
        <taxon>Actinomycetota</taxon>
        <taxon>Actinomycetes</taxon>
        <taxon>Micromonosporales</taxon>
        <taxon>Micromonosporaceae</taxon>
        <taxon>Dactylosporangium</taxon>
    </lineage>
</organism>